<dbReference type="GO" id="GO:0045879">
    <property type="term" value="P:negative regulation of smoothened signaling pathway"/>
    <property type="evidence" value="ECO:0007669"/>
    <property type="project" value="TreeGrafter"/>
</dbReference>
<keyword evidence="6" id="KW-0325">Glycoprotein</keyword>
<comment type="subcellular location">
    <subcellularLocation>
        <location evidence="1">Membrane</location>
        <topology evidence="1">Multi-pass membrane protein</topology>
    </subcellularLocation>
</comment>
<dbReference type="EMBL" id="GBXI01001465">
    <property type="protein sequence ID" value="JAD12827.1"/>
    <property type="molecule type" value="Transcribed_RNA"/>
</dbReference>
<accession>A0A0A1XPI2</accession>
<dbReference type="GO" id="GO:0005119">
    <property type="term" value="F:smoothened binding"/>
    <property type="evidence" value="ECO:0007669"/>
    <property type="project" value="TreeGrafter"/>
</dbReference>
<evidence type="ECO:0000256" key="5">
    <source>
        <dbReference type="ARBA" id="ARBA00023136"/>
    </source>
</evidence>
<feature type="domain" description="SSD" evidence="9">
    <location>
        <begin position="326"/>
        <end position="474"/>
    </location>
</feature>
<feature type="transmembrane region" description="Helical" evidence="7">
    <location>
        <begin position="353"/>
        <end position="373"/>
    </location>
</feature>
<gene>
    <name evidence="10" type="primary">ptc_1</name>
    <name evidence="10" type="ORF">g.28705</name>
</gene>
<evidence type="ECO:0000256" key="7">
    <source>
        <dbReference type="SAM" id="Phobius"/>
    </source>
</evidence>
<evidence type="ECO:0000256" key="1">
    <source>
        <dbReference type="ARBA" id="ARBA00004141"/>
    </source>
</evidence>
<proteinExistence type="inferred from homology"/>
<feature type="transmembrane region" description="Helical" evidence="7">
    <location>
        <begin position="422"/>
        <end position="441"/>
    </location>
</feature>
<keyword evidence="3 7" id="KW-0812">Transmembrane</keyword>
<feature type="chain" id="PRO_5001983611" evidence="8">
    <location>
        <begin position="23"/>
        <end position="784"/>
    </location>
</feature>
<feature type="transmembrane region" description="Helical" evidence="7">
    <location>
        <begin position="542"/>
        <end position="564"/>
    </location>
</feature>
<feature type="transmembrane region" description="Helical" evidence="7">
    <location>
        <begin position="453"/>
        <end position="474"/>
    </location>
</feature>
<evidence type="ECO:0000256" key="8">
    <source>
        <dbReference type="SAM" id="SignalP"/>
    </source>
</evidence>
<feature type="signal peptide" evidence="8">
    <location>
        <begin position="1"/>
        <end position="22"/>
    </location>
</feature>
<dbReference type="PANTHER" id="PTHR46022:SF1">
    <property type="entry name" value="PROTEIN PATCHED"/>
    <property type="match status" value="1"/>
</dbReference>
<dbReference type="GO" id="GO:0008158">
    <property type="term" value="F:hedgehog receptor activity"/>
    <property type="evidence" value="ECO:0007669"/>
    <property type="project" value="TreeGrafter"/>
</dbReference>
<keyword evidence="4 7" id="KW-1133">Transmembrane helix</keyword>
<keyword evidence="5 7" id="KW-0472">Membrane</keyword>
<evidence type="ECO:0000256" key="4">
    <source>
        <dbReference type="ARBA" id="ARBA00022989"/>
    </source>
</evidence>
<dbReference type="PANTHER" id="PTHR46022">
    <property type="entry name" value="PROTEIN PATCHED"/>
    <property type="match status" value="1"/>
</dbReference>
<evidence type="ECO:0000313" key="10">
    <source>
        <dbReference type="EMBL" id="JAD12827.1"/>
    </source>
</evidence>
<name>A0A0A1XPI2_ZEUCU</name>
<evidence type="ECO:0000256" key="6">
    <source>
        <dbReference type="ARBA" id="ARBA00023180"/>
    </source>
</evidence>
<feature type="transmembrane region" description="Helical" evidence="7">
    <location>
        <begin position="385"/>
        <end position="402"/>
    </location>
</feature>
<keyword evidence="8" id="KW-0732">Signal</keyword>
<evidence type="ECO:0000259" key="9">
    <source>
        <dbReference type="PROSITE" id="PS50156"/>
    </source>
</evidence>
<organism evidence="10">
    <name type="scientific">Zeugodacus cucurbitae</name>
    <name type="common">Melon fruit fly</name>
    <name type="synonym">Bactrocera cucurbitae</name>
    <dbReference type="NCBI Taxonomy" id="28588"/>
    <lineage>
        <taxon>Eukaryota</taxon>
        <taxon>Metazoa</taxon>
        <taxon>Ecdysozoa</taxon>
        <taxon>Arthropoda</taxon>
        <taxon>Hexapoda</taxon>
        <taxon>Insecta</taxon>
        <taxon>Pterygota</taxon>
        <taxon>Neoptera</taxon>
        <taxon>Endopterygota</taxon>
        <taxon>Diptera</taxon>
        <taxon>Brachycera</taxon>
        <taxon>Muscomorpha</taxon>
        <taxon>Tephritoidea</taxon>
        <taxon>Tephritidae</taxon>
        <taxon>Zeugodacus</taxon>
        <taxon>Zeugodacus</taxon>
    </lineage>
</organism>
<dbReference type="InterPro" id="IPR000731">
    <property type="entry name" value="SSD"/>
</dbReference>
<evidence type="ECO:0000256" key="3">
    <source>
        <dbReference type="ARBA" id="ARBA00022692"/>
    </source>
</evidence>
<reference evidence="10" key="2">
    <citation type="journal article" date="2015" name="Gigascience">
        <title>Reconstructing a comprehensive transcriptome assembly of a white-pupal translocated strain of the pest fruit fly Bactrocera cucurbitae.</title>
        <authorList>
            <person name="Sim S.B."/>
            <person name="Calla B."/>
            <person name="Hall B."/>
            <person name="DeRego T."/>
            <person name="Geib S.M."/>
        </authorList>
    </citation>
    <scope>NUCLEOTIDE SEQUENCE</scope>
</reference>
<evidence type="ECO:0000256" key="2">
    <source>
        <dbReference type="ARBA" id="ARBA00005585"/>
    </source>
</evidence>
<dbReference type="GO" id="GO:0005886">
    <property type="term" value="C:plasma membrane"/>
    <property type="evidence" value="ECO:0007669"/>
    <property type="project" value="TreeGrafter"/>
</dbReference>
<comment type="similarity">
    <text evidence="2">Belongs to the patched family.</text>
</comment>
<feature type="transmembrane region" description="Helical" evidence="7">
    <location>
        <begin position="327"/>
        <end position="346"/>
    </location>
</feature>
<dbReference type="PROSITE" id="PS50156">
    <property type="entry name" value="SSD"/>
    <property type="match status" value="1"/>
</dbReference>
<protein>
    <submittedName>
        <fullName evidence="10">Protein patched</fullName>
    </submittedName>
</protein>
<reference evidence="10" key="1">
    <citation type="submission" date="2014-11" db="EMBL/GenBank/DDBJ databases">
        <authorList>
            <person name="Geib S."/>
        </authorList>
    </citation>
    <scope>NUCLEOTIDE SEQUENCE</scope>
</reference>
<sequence>MVKMLLITVLLLGLCSVGLRSAQVHNKVNEYELHAERDEVETNLQIIQMQKNANHSLLSPQALMAHLDVLKMAMSFKLHMYETDWDLRDICKSPLAASAKRNYFIEQLYKKSIPCTLITPLDCFWEGSELLLPETAVAMTLAEVRKLQMNDSQAIYEYGLWEAQMRLATNATTYRGKPCLNPRSTRCPKTAPNKHELQTPDVGAILRGGCAGYANKYMHWPLELIVDAAERNETGAVRRVKALQTLVPLMSAVDFYNLWHNHTKVQHLDWTPERAAMLWNVWQRNFSNAIASTVQRKRSLCDNNDFKVLTPAILEDISKEDTPNSNAVNYIPVVVINIIYAACVHFRSRQRQSLLAASGVLLNGIATAAGLALCKQLGIAADAHVLPFFVFSLGVQHVFMLTANEYPESERTTLEHVVGPSILAYACVVAISLFAAIYMSAPASHLRVVCQQAAVVVCFNLNATLLHFRVIIYWRQKFRCAVNSKNISLNNKASSNTTAHSNLKQEEHRMISSADKRTKDFTLAHAALNYITACLMKRWMKFIIIIPFIGILICSLCATTHLQYGADLINLDPKHTNPLKFVNTPAPLFDFYSIYAVTQGNFAYPNKQRLLHEYHEAFGRVPHVIKHNNGGLPDFWLTLFRDWFINLQRTFDREFSEGRLTREGWLSNATSDAILAYKLLVQSGYVDNPVDKFSVIQNRLVDSEGIINPKAFYNYLSAWATNDVFAYGASHCKLNPHPHTYYHINDEIDLKIPKSKQLLQSQFPLHLHGLSDLLEVQTLAHHSI</sequence>
<dbReference type="GO" id="GO:0097108">
    <property type="term" value="F:hedgehog family protein binding"/>
    <property type="evidence" value="ECO:0007669"/>
    <property type="project" value="TreeGrafter"/>
</dbReference>
<dbReference type="AlphaFoldDB" id="A0A0A1XPI2"/>